<protein>
    <recommendedName>
        <fullName evidence="5">Transketolase-like pyrimidine-binding domain-containing protein</fullName>
    </recommendedName>
</protein>
<dbReference type="PANTHER" id="PTHR23152">
    <property type="entry name" value="2-OXOGLUTARATE DEHYDROGENASE"/>
    <property type="match status" value="1"/>
</dbReference>
<dbReference type="Proteomes" id="UP000277300">
    <property type="component" value="Unassembled WGS sequence"/>
</dbReference>
<dbReference type="EMBL" id="MBDO02000152">
    <property type="protein sequence ID" value="RLN61544.1"/>
    <property type="molecule type" value="Genomic_DNA"/>
</dbReference>
<dbReference type="InterPro" id="IPR011603">
    <property type="entry name" value="2oxoglutarate_DH_E1"/>
</dbReference>
<dbReference type="AlphaFoldDB" id="A0A3F2RP81"/>
<accession>A0A3F2RP81</accession>
<dbReference type="InterPro" id="IPR038132">
    <property type="entry name" value="Vps16_C_sf"/>
</dbReference>
<dbReference type="Gene3D" id="3.40.50.970">
    <property type="match status" value="1"/>
</dbReference>
<dbReference type="InterPro" id="IPR031717">
    <property type="entry name" value="ODO-1/KGD_C"/>
</dbReference>
<dbReference type="GO" id="GO:0005768">
    <property type="term" value="C:endosome"/>
    <property type="evidence" value="ECO:0007669"/>
    <property type="project" value="UniProtKB-ARBA"/>
</dbReference>
<evidence type="ECO:0000256" key="2">
    <source>
        <dbReference type="ARBA" id="ARBA00006936"/>
    </source>
</evidence>
<dbReference type="PIRSF" id="PIRSF000157">
    <property type="entry name" value="Oxoglu_dh_E1"/>
    <property type="match status" value="1"/>
</dbReference>
<sequence length="1073" mass="119499">MTSETLALFETQLTMEKTLGLATGLLVGSSLVETIQKLVTMHPAHRKALMLAVDCAEQYLVPPRQFWWTLLRVLARTDQWEALVALASAIRPPIGYVAIVEVMLDDAKKELARDLLDVHSISKFQTTHHDPSGHSSFWSSPRKSPMLRLSGALARRCTTPSKRHALLSKVLFSSAASLEGLAAQSMAVAFRQSGHLQADLDPLQLQPRVAVATLAADNFQALLTRPLTAADLNGVVSLPAANGQQLYDELQRVYCGKTGFEFEHLSSAEEKQWLAQAAETLDAVEVSPSDLRNAYSSMLRADVFETFMGKKFASFKRYSGEGAESMLPAVEMVLQACANSGVSDVVIGMPHRGRLALLVGSLEYPAHKIFHKVKGFSEFPENYRGIDDVSSHIATSLDKKYADKKVHVSLLHNPSHLEIINAVAAGKVRAKNDGGENTNAMTLLLHGDAAFAGQGCVPEALALSLLPDFETGGSVHVVVNNQVGYTTTYPDGRATRYASDVAKSIEAPVLHVNGESISDVIRACRLAVAYRNQFRKDIVIDLITFRRHGHNEVDEPRFTQPKMYERVDQAERFPVKFAHELEAKGLVTHSSFEKTVQRLNEHLENELKIVTGEEAYKPTEIDAFKGKWASMAQPNPSDLYANISTGVDVDNLIEVGLASVELPERIQPHGRLQRTHIKSRQKMLQVKEGQAPEDIRVDWATAEAMAFGTLMQDGYSVRLAGQDCRRGTFSQRHASFTDQETEERYFPLHHHLPKKSDTVGKLSVVNSNLSELAVMGFEYGYSWESPENLLIWEAQFGDFFNGAQIVIDQFLSSGESKWMRQSGLMLLLPHGNDGAGPDHSSGRIERFLQLVDTPALTPRTSVKELELEEPLWKQYQHDTNIIVVNITTPANFFHLLRRQQQRTFRKPVAIMGPKMLLRLADAMSPLSEMGPDTSFQPVLSDPTIENPSQVKKVYFCSGKFYYELVKERLARSKNPESIALVRLEELAPFPFEQVAEELAKFENAKKFVWVQEEPLNQGAWTYAQPHLEKLLGKKQNLEYIGRDTLAACAVGLSKRSNEQLEVVLTEAFGPHKQ</sequence>
<keyword evidence="3" id="KW-0560">Oxidoreductase</keyword>
<evidence type="ECO:0000259" key="5">
    <source>
        <dbReference type="SMART" id="SM00861"/>
    </source>
</evidence>
<feature type="domain" description="Transketolase-like pyrimidine-binding" evidence="5">
    <location>
        <begin position="697"/>
        <end position="919"/>
    </location>
</feature>
<dbReference type="Gene3D" id="1.10.287.1150">
    <property type="entry name" value="TPP helical domain"/>
    <property type="match status" value="1"/>
</dbReference>
<evidence type="ECO:0000313" key="6">
    <source>
        <dbReference type="EMBL" id="RLN61544.1"/>
    </source>
</evidence>
<dbReference type="GO" id="GO:0030976">
    <property type="term" value="F:thiamine pyrophosphate binding"/>
    <property type="evidence" value="ECO:0007669"/>
    <property type="project" value="InterPro"/>
</dbReference>
<dbReference type="GO" id="GO:0006886">
    <property type="term" value="P:intracellular protein transport"/>
    <property type="evidence" value="ECO:0007669"/>
    <property type="project" value="InterPro"/>
</dbReference>
<evidence type="ECO:0000256" key="4">
    <source>
        <dbReference type="ARBA" id="ARBA00023052"/>
    </source>
</evidence>
<dbReference type="InterPro" id="IPR006925">
    <property type="entry name" value="Vps16_C"/>
</dbReference>
<proteinExistence type="inferred from homology"/>
<dbReference type="InterPro" id="IPR005475">
    <property type="entry name" value="Transketolase-like_Pyr-bd"/>
</dbReference>
<dbReference type="InterPro" id="IPR029061">
    <property type="entry name" value="THDP-binding"/>
</dbReference>
<name>A0A3F2RP81_9STRA</name>
<dbReference type="GO" id="GO:0099023">
    <property type="term" value="C:vesicle tethering complex"/>
    <property type="evidence" value="ECO:0007669"/>
    <property type="project" value="UniProtKB-ARBA"/>
</dbReference>
<dbReference type="PANTHER" id="PTHR23152:SF4">
    <property type="entry name" value="2-OXOADIPATE DEHYDROGENASE COMPLEX COMPONENT E1"/>
    <property type="match status" value="1"/>
</dbReference>
<dbReference type="Pfam" id="PF00676">
    <property type="entry name" value="E1_dh"/>
    <property type="match status" value="1"/>
</dbReference>
<evidence type="ECO:0000313" key="7">
    <source>
        <dbReference type="Proteomes" id="UP000277300"/>
    </source>
</evidence>
<dbReference type="InterPro" id="IPR001017">
    <property type="entry name" value="DH_E1"/>
</dbReference>
<organism evidence="6 7">
    <name type="scientific">Phytophthora kernoviae</name>
    <dbReference type="NCBI Taxonomy" id="325452"/>
    <lineage>
        <taxon>Eukaryota</taxon>
        <taxon>Sar</taxon>
        <taxon>Stramenopiles</taxon>
        <taxon>Oomycota</taxon>
        <taxon>Peronosporomycetes</taxon>
        <taxon>Peronosporales</taxon>
        <taxon>Peronosporaceae</taxon>
        <taxon>Phytophthora</taxon>
    </lineage>
</organism>
<dbReference type="SMART" id="SM00861">
    <property type="entry name" value="Transket_pyr"/>
    <property type="match status" value="1"/>
</dbReference>
<dbReference type="OrthoDB" id="413077at2759"/>
<dbReference type="Pfam" id="PF16870">
    <property type="entry name" value="OxoGdeHyase_C"/>
    <property type="match status" value="1"/>
</dbReference>
<comment type="cofactor">
    <cofactor evidence="1">
        <name>thiamine diphosphate</name>
        <dbReference type="ChEBI" id="CHEBI:58937"/>
    </cofactor>
</comment>
<gene>
    <name evidence="6" type="ORF">BBP00_00005327</name>
</gene>
<keyword evidence="4" id="KW-0786">Thiamine pyrophosphate</keyword>
<dbReference type="Gene3D" id="1.10.150.780">
    <property type="entry name" value="Vps16, C-terminal region"/>
    <property type="match status" value="1"/>
</dbReference>
<dbReference type="GO" id="GO:0016624">
    <property type="term" value="F:oxidoreductase activity, acting on the aldehyde or oxo group of donors, disulfide as acceptor"/>
    <property type="evidence" value="ECO:0007669"/>
    <property type="project" value="InterPro"/>
</dbReference>
<dbReference type="InterPro" id="IPR042179">
    <property type="entry name" value="KGD_C_sf"/>
</dbReference>
<reference evidence="6 7" key="1">
    <citation type="submission" date="2018-07" db="EMBL/GenBank/DDBJ databases">
        <title>Genome sequencing of oomycete isolates from Chile give support for New Zealand origin for Phytophthora kernoviae and make available the first Nothophytophthora sp. genome.</title>
        <authorList>
            <person name="Studholme D.J."/>
            <person name="Sanfuentes E."/>
            <person name="Panda P."/>
            <person name="Hill R."/>
            <person name="Sambles C."/>
            <person name="Grant M."/>
            <person name="Williams N.M."/>
            <person name="Mcdougal R.L."/>
        </authorList>
    </citation>
    <scope>NUCLEOTIDE SEQUENCE [LARGE SCALE GENOMIC DNA]</scope>
    <source>
        <strain evidence="6">Chile6</strain>
    </source>
</reference>
<dbReference type="Pfam" id="PF02779">
    <property type="entry name" value="Transket_pyr"/>
    <property type="match status" value="1"/>
</dbReference>
<dbReference type="NCBIfam" id="TIGR00239">
    <property type="entry name" value="2oxo_dh_E1"/>
    <property type="match status" value="1"/>
</dbReference>
<evidence type="ECO:0000256" key="1">
    <source>
        <dbReference type="ARBA" id="ARBA00001964"/>
    </source>
</evidence>
<evidence type="ECO:0000256" key="3">
    <source>
        <dbReference type="ARBA" id="ARBA00023002"/>
    </source>
</evidence>
<dbReference type="SUPFAM" id="SSF52518">
    <property type="entry name" value="Thiamin diphosphate-binding fold (THDP-binding)"/>
    <property type="match status" value="2"/>
</dbReference>
<dbReference type="Gene3D" id="3.40.50.11610">
    <property type="entry name" value="Multifunctional 2-oxoglutarate metabolism enzyme, C-terminal domain"/>
    <property type="match status" value="1"/>
</dbReference>
<dbReference type="Gene3D" id="3.40.50.12470">
    <property type="match status" value="1"/>
</dbReference>
<dbReference type="CDD" id="cd02016">
    <property type="entry name" value="TPP_E1_OGDC_like"/>
    <property type="match status" value="1"/>
</dbReference>
<dbReference type="Pfam" id="PF04840">
    <property type="entry name" value="Vps16_C"/>
    <property type="match status" value="1"/>
</dbReference>
<comment type="similarity">
    <text evidence="2">Belongs to the alpha-ketoglutarate dehydrogenase family.</text>
</comment>
<comment type="caution">
    <text evidence="6">The sequence shown here is derived from an EMBL/GenBank/DDBJ whole genome shotgun (WGS) entry which is preliminary data.</text>
</comment>